<accession>A0ACC2U8D0</accession>
<name>A0ACC2U8D0_9FUNG</name>
<dbReference type="EMBL" id="QTSX02001298">
    <property type="protein sequence ID" value="KAJ9083001.1"/>
    <property type="molecule type" value="Genomic_DNA"/>
</dbReference>
<gene>
    <name evidence="1" type="ORF">DSO57_1039115</name>
</gene>
<organism evidence="1 2">
    <name type="scientific">Entomophthora muscae</name>
    <dbReference type="NCBI Taxonomy" id="34485"/>
    <lineage>
        <taxon>Eukaryota</taxon>
        <taxon>Fungi</taxon>
        <taxon>Fungi incertae sedis</taxon>
        <taxon>Zoopagomycota</taxon>
        <taxon>Entomophthoromycotina</taxon>
        <taxon>Entomophthoromycetes</taxon>
        <taxon>Entomophthorales</taxon>
        <taxon>Entomophthoraceae</taxon>
        <taxon>Entomophthora</taxon>
    </lineage>
</organism>
<proteinExistence type="predicted"/>
<keyword evidence="2" id="KW-1185">Reference proteome</keyword>
<evidence type="ECO:0000313" key="2">
    <source>
        <dbReference type="Proteomes" id="UP001165960"/>
    </source>
</evidence>
<evidence type="ECO:0000313" key="1">
    <source>
        <dbReference type="EMBL" id="KAJ9083001.1"/>
    </source>
</evidence>
<protein>
    <submittedName>
        <fullName evidence="1">Uncharacterized protein</fullName>
    </submittedName>
</protein>
<comment type="caution">
    <text evidence="1">The sequence shown here is derived from an EMBL/GenBank/DDBJ whole genome shotgun (WGS) entry which is preliminary data.</text>
</comment>
<sequence length="71" mass="8340">MRLLDKLCSRPRQGLEMRASSAYSAQFTKLLLANVLEYLYNDFFKLLQKHAGSRDGCWFLDMRSALWYMIG</sequence>
<dbReference type="Proteomes" id="UP001165960">
    <property type="component" value="Unassembled WGS sequence"/>
</dbReference>
<reference evidence="1" key="1">
    <citation type="submission" date="2022-04" db="EMBL/GenBank/DDBJ databases">
        <title>Genome of the entomopathogenic fungus Entomophthora muscae.</title>
        <authorList>
            <person name="Elya C."/>
            <person name="Lovett B.R."/>
            <person name="Lee E."/>
            <person name="Macias A.M."/>
            <person name="Hajek A.E."/>
            <person name="De Bivort B.L."/>
            <person name="Kasson M.T."/>
            <person name="De Fine Licht H.H."/>
            <person name="Stajich J.E."/>
        </authorList>
    </citation>
    <scope>NUCLEOTIDE SEQUENCE</scope>
    <source>
        <strain evidence="1">Berkeley</strain>
    </source>
</reference>